<dbReference type="Proteomes" id="UP000315440">
    <property type="component" value="Unassembled WGS sequence"/>
</dbReference>
<dbReference type="Gene3D" id="3.40.50.410">
    <property type="entry name" value="von Willebrand factor, type A domain"/>
    <property type="match status" value="1"/>
</dbReference>
<evidence type="ECO:0000313" key="3">
    <source>
        <dbReference type="EMBL" id="TWT90961.1"/>
    </source>
</evidence>
<evidence type="ECO:0000256" key="1">
    <source>
        <dbReference type="SAM" id="Phobius"/>
    </source>
</evidence>
<dbReference type="NCBIfam" id="TIGR02226">
    <property type="entry name" value="two_anch"/>
    <property type="match status" value="1"/>
</dbReference>
<gene>
    <name evidence="3" type="ORF">Mal64_13600</name>
</gene>
<dbReference type="RefSeq" id="WP_146398295.1">
    <property type="nucleotide sequence ID" value="NZ_SJPQ01000001.1"/>
</dbReference>
<keyword evidence="1" id="KW-0472">Membrane</keyword>
<accession>A0A5C5ZVI8</accession>
<keyword evidence="1" id="KW-0812">Transmembrane</keyword>
<dbReference type="EMBL" id="SJPQ01000001">
    <property type="protein sequence ID" value="TWT90961.1"/>
    <property type="molecule type" value="Genomic_DNA"/>
</dbReference>
<dbReference type="InterPro" id="IPR024163">
    <property type="entry name" value="Aerotolerance_reg_N"/>
</dbReference>
<reference evidence="3 4" key="1">
    <citation type="submission" date="2019-02" db="EMBL/GenBank/DDBJ databases">
        <title>Deep-cultivation of Planctomycetes and their phenomic and genomic characterization uncovers novel biology.</title>
        <authorList>
            <person name="Wiegand S."/>
            <person name="Jogler M."/>
            <person name="Boedeker C."/>
            <person name="Pinto D."/>
            <person name="Vollmers J."/>
            <person name="Rivas-Marin E."/>
            <person name="Kohn T."/>
            <person name="Peeters S.H."/>
            <person name="Heuer A."/>
            <person name="Rast P."/>
            <person name="Oberbeckmann S."/>
            <person name="Bunk B."/>
            <person name="Jeske O."/>
            <person name="Meyerdierks A."/>
            <person name="Storesund J.E."/>
            <person name="Kallscheuer N."/>
            <person name="Luecker S."/>
            <person name="Lage O.M."/>
            <person name="Pohl T."/>
            <person name="Merkel B.J."/>
            <person name="Hornburger P."/>
            <person name="Mueller R.-W."/>
            <person name="Bruemmer F."/>
            <person name="Labrenz M."/>
            <person name="Spormann A.M."/>
            <person name="Op Den Camp H."/>
            <person name="Overmann J."/>
            <person name="Amann R."/>
            <person name="Jetten M.S.M."/>
            <person name="Mascher T."/>
            <person name="Medema M.H."/>
            <person name="Devos D.P."/>
            <person name="Kaster A.-K."/>
            <person name="Ovreas L."/>
            <person name="Rohde M."/>
            <person name="Galperin M.Y."/>
            <person name="Jogler C."/>
        </authorList>
    </citation>
    <scope>NUCLEOTIDE SEQUENCE [LARGE SCALE GENOMIC DNA]</scope>
    <source>
        <strain evidence="3 4">Mal64</strain>
    </source>
</reference>
<organism evidence="3 4">
    <name type="scientific">Pseudobythopirellula maris</name>
    <dbReference type="NCBI Taxonomy" id="2527991"/>
    <lineage>
        <taxon>Bacteria</taxon>
        <taxon>Pseudomonadati</taxon>
        <taxon>Planctomycetota</taxon>
        <taxon>Planctomycetia</taxon>
        <taxon>Pirellulales</taxon>
        <taxon>Lacipirellulaceae</taxon>
        <taxon>Pseudobythopirellula</taxon>
    </lineage>
</organism>
<sequence length="724" mass="78391">MSFLTPALLAGALLIAAPIVLHLVMRREPQRLKFPALRFVKSRQSANQTRMQLRHWLLLVLRCLAIALLAFALARPVLSGSGLWGGAGGRGAIDAALSAALVFDNAPNSQYTDRNQTRLAAAKETALWLLEQTPADSTFEVVDRSAGFRSKAADRDAARLRVERLRVDSHPRPLEAAVAEALERINGEASAGGERPPERRQDIYLFTDFSSGAWNEATRSAVADQLESRPGATLYLIDVGVEEPVNVGLGALRLSRSRLVEGDPLELRAEVRRLGDTPSTGVAQLWLRSGEEFVKRDERPLPASGELTFALTGLARGLHQGFVQITGSDPLASDDRRHFTVEVGAPKSVLLVAAPEGDAAFVREAIAPATLGAGFASRYRCEVRPPRELASTDLDQYQAVMLLDPPPLAIEAWRSLVDFATRGGGVGVMLGRNAVLDAMNSPDAQVLLPAALKWRSREETYLLPTDYGHPVLAELSEFAEDVPWAAFPVLTYWELENARDDAVTAARYANGDAALVDRPLGRGRVLLSTTPWSDPLSRPEPWNLLPTGEDPWPFLLLANGVADTLCDQTSAPLNYRAGETAVAPLPVGETLEGVVLMTPDEGALRLPVPPGAAELSVSATDEPGPYRVTAGGTSNRYEAAFSVNLDPAFGELDRAPFEQIAEQLGGADRVRLVRNRDDLTRSIDLGQPGRELYPWLIALVAAAFAAEQLLSNRFYVEAPTTQSQ</sequence>
<dbReference type="SUPFAM" id="SSF52317">
    <property type="entry name" value="Class I glutamine amidotransferase-like"/>
    <property type="match status" value="1"/>
</dbReference>
<dbReference type="InterPro" id="IPR036465">
    <property type="entry name" value="vWFA_dom_sf"/>
</dbReference>
<feature type="transmembrane region" description="Helical" evidence="1">
    <location>
        <begin position="6"/>
        <end position="25"/>
    </location>
</feature>
<dbReference type="Gene3D" id="3.40.50.880">
    <property type="match status" value="1"/>
</dbReference>
<dbReference type="OrthoDB" id="242438at2"/>
<protein>
    <recommendedName>
        <fullName evidence="2">Aerotolerance regulator N-terminal domain-containing protein</fullName>
    </recommendedName>
</protein>
<proteinExistence type="predicted"/>
<comment type="caution">
    <text evidence="3">The sequence shown here is derived from an EMBL/GenBank/DDBJ whole genome shotgun (WGS) entry which is preliminary data.</text>
</comment>
<keyword evidence="1" id="KW-1133">Transmembrane helix</keyword>
<dbReference type="PANTHER" id="PTHR37464">
    <property type="entry name" value="BLL2463 PROTEIN"/>
    <property type="match status" value="1"/>
</dbReference>
<dbReference type="InterPro" id="IPR011933">
    <property type="entry name" value="Double_TM_dom"/>
</dbReference>
<name>A0A5C5ZVI8_9BACT</name>
<dbReference type="Pfam" id="PF07584">
    <property type="entry name" value="BatA"/>
    <property type="match status" value="1"/>
</dbReference>
<dbReference type="InterPro" id="IPR029062">
    <property type="entry name" value="Class_I_gatase-like"/>
</dbReference>
<evidence type="ECO:0000259" key="2">
    <source>
        <dbReference type="Pfam" id="PF07584"/>
    </source>
</evidence>
<feature type="transmembrane region" description="Helical" evidence="1">
    <location>
        <begin position="56"/>
        <end position="74"/>
    </location>
</feature>
<keyword evidence="4" id="KW-1185">Reference proteome</keyword>
<feature type="domain" description="Aerotolerance regulator N-terminal" evidence="2">
    <location>
        <begin position="1"/>
        <end position="76"/>
    </location>
</feature>
<dbReference type="AlphaFoldDB" id="A0A5C5ZVI8"/>
<dbReference type="PANTHER" id="PTHR37464:SF1">
    <property type="entry name" value="BLL2463 PROTEIN"/>
    <property type="match status" value="1"/>
</dbReference>
<evidence type="ECO:0000313" key="4">
    <source>
        <dbReference type="Proteomes" id="UP000315440"/>
    </source>
</evidence>